<feature type="transmembrane region" description="Helical" evidence="7">
    <location>
        <begin position="136"/>
        <end position="153"/>
    </location>
</feature>
<comment type="subcellular location">
    <subcellularLocation>
        <location evidence="1 7">Cell membrane</location>
        <topology evidence="1 7">Multi-pass membrane protein</topology>
    </subcellularLocation>
</comment>
<evidence type="ECO:0000256" key="3">
    <source>
        <dbReference type="ARBA" id="ARBA00022475"/>
    </source>
</evidence>
<dbReference type="SUPFAM" id="SSF161098">
    <property type="entry name" value="MetI-like"/>
    <property type="match status" value="1"/>
</dbReference>
<evidence type="ECO:0000313" key="9">
    <source>
        <dbReference type="EMBL" id="MBJ3775555.1"/>
    </source>
</evidence>
<feature type="transmembrane region" description="Helical" evidence="7">
    <location>
        <begin position="232"/>
        <end position="253"/>
    </location>
</feature>
<dbReference type="InterPro" id="IPR000515">
    <property type="entry name" value="MetI-like"/>
</dbReference>
<evidence type="ECO:0000256" key="5">
    <source>
        <dbReference type="ARBA" id="ARBA00022989"/>
    </source>
</evidence>
<evidence type="ECO:0000256" key="6">
    <source>
        <dbReference type="ARBA" id="ARBA00023136"/>
    </source>
</evidence>
<keyword evidence="2 7" id="KW-0813">Transport</keyword>
<dbReference type="EMBL" id="JAEKJA010000005">
    <property type="protein sequence ID" value="MBJ3775555.1"/>
    <property type="molecule type" value="Genomic_DNA"/>
</dbReference>
<sequence>MRAPVRARSGRPAAHGLERWAGVIAVLVFLALWEILPRLGVVNEFFTSRPSLLAVAAVEVLASAQYWSDLALTMQEFAVGFGLAVVVAIPMGLLIGASPIARGIAMTPMMALYIAPSMILLPLLILWLGVGLASKIAVVFIASYFPIVINLLAGMDEIDGRLVRVGHVFGASRLQLFSTIHLPATMPHLLVGLRLAVGRGLLSVIAAEIFVSSAGIGYRIQMFGNSLRIDRLLVYALTVSIIGYTMSRVIGLLEERWGARSVS</sequence>
<organism evidence="9 10">
    <name type="scientific">Acuticoccus mangrovi</name>
    <dbReference type="NCBI Taxonomy" id="2796142"/>
    <lineage>
        <taxon>Bacteria</taxon>
        <taxon>Pseudomonadati</taxon>
        <taxon>Pseudomonadota</taxon>
        <taxon>Alphaproteobacteria</taxon>
        <taxon>Hyphomicrobiales</taxon>
        <taxon>Amorphaceae</taxon>
        <taxon>Acuticoccus</taxon>
    </lineage>
</organism>
<dbReference type="Proteomes" id="UP000609531">
    <property type="component" value="Unassembled WGS sequence"/>
</dbReference>
<dbReference type="Gene3D" id="1.10.3720.10">
    <property type="entry name" value="MetI-like"/>
    <property type="match status" value="1"/>
</dbReference>
<feature type="transmembrane region" description="Helical" evidence="7">
    <location>
        <begin position="110"/>
        <end position="130"/>
    </location>
</feature>
<evidence type="ECO:0000256" key="4">
    <source>
        <dbReference type="ARBA" id="ARBA00022692"/>
    </source>
</evidence>
<keyword evidence="3" id="KW-1003">Cell membrane</keyword>
<dbReference type="PANTHER" id="PTHR30151">
    <property type="entry name" value="ALKANE SULFONATE ABC TRANSPORTER-RELATED, MEMBRANE SUBUNIT"/>
    <property type="match status" value="1"/>
</dbReference>
<keyword evidence="6 7" id="KW-0472">Membrane</keyword>
<evidence type="ECO:0000256" key="1">
    <source>
        <dbReference type="ARBA" id="ARBA00004651"/>
    </source>
</evidence>
<feature type="transmembrane region" description="Helical" evidence="7">
    <location>
        <begin position="201"/>
        <end position="220"/>
    </location>
</feature>
<dbReference type="CDD" id="cd06261">
    <property type="entry name" value="TM_PBP2"/>
    <property type="match status" value="1"/>
</dbReference>
<feature type="transmembrane region" description="Helical" evidence="7">
    <location>
        <begin position="20"/>
        <end position="39"/>
    </location>
</feature>
<keyword evidence="5 7" id="KW-1133">Transmembrane helix</keyword>
<dbReference type="GO" id="GO:0005886">
    <property type="term" value="C:plasma membrane"/>
    <property type="evidence" value="ECO:0007669"/>
    <property type="project" value="UniProtKB-SubCell"/>
</dbReference>
<feature type="domain" description="ABC transmembrane type-1" evidence="8">
    <location>
        <begin position="70"/>
        <end position="254"/>
    </location>
</feature>
<protein>
    <submittedName>
        <fullName evidence="9">ABC transporter permease</fullName>
    </submittedName>
</protein>
<evidence type="ECO:0000259" key="8">
    <source>
        <dbReference type="PROSITE" id="PS50928"/>
    </source>
</evidence>
<proteinExistence type="inferred from homology"/>
<gene>
    <name evidence="9" type="ORF">JCR33_07665</name>
</gene>
<name>A0A934MG34_9HYPH</name>
<dbReference type="GO" id="GO:0055085">
    <property type="term" value="P:transmembrane transport"/>
    <property type="evidence" value="ECO:0007669"/>
    <property type="project" value="InterPro"/>
</dbReference>
<dbReference type="PANTHER" id="PTHR30151:SF38">
    <property type="entry name" value="ALIPHATIC SULFONATES TRANSPORT PERMEASE PROTEIN SSUC-RELATED"/>
    <property type="match status" value="1"/>
</dbReference>
<evidence type="ECO:0000313" key="10">
    <source>
        <dbReference type="Proteomes" id="UP000609531"/>
    </source>
</evidence>
<dbReference type="RefSeq" id="WP_198881440.1">
    <property type="nucleotide sequence ID" value="NZ_JAEKJA010000005.1"/>
</dbReference>
<evidence type="ECO:0000256" key="7">
    <source>
        <dbReference type="RuleBase" id="RU363032"/>
    </source>
</evidence>
<evidence type="ECO:0000256" key="2">
    <source>
        <dbReference type="ARBA" id="ARBA00022448"/>
    </source>
</evidence>
<comment type="caution">
    <text evidence="9">The sequence shown here is derived from an EMBL/GenBank/DDBJ whole genome shotgun (WGS) entry which is preliminary data.</text>
</comment>
<keyword evidence="10" id="KW-1185">Reference proteome</keyword>
<accession>A0A934MG34</accession>
<feature type="transmembrane region" description="Helical" evidence="7">
    <location>
        <begin position="79"/>
        <end position="98"/>
    </location>
</feature>
<comment type="similarity">
    <text evidence="7">Belongs to the binding-protein-dependent transport system permease family.</text>
</comment>
<dbReference type="Pfam" id="PF00528">
    <property type="entry name" value="BPD_transp_1"/>
    <property type="match status" value="1"/>
</dbReference>
<reference evidence="9" key="1">
    <citation type="submission" date="2020-12" db="EMBL/GenBank/DDBJ databases">
        <title>Bacterial taxonomy.</title>
        <authorList>
            <person name="Pan X."/>
        </authorList>
    </citation>
    <scope>NUCLEOTIDE SEQUENCE</scope>
    <source>
        <strain evidence="9">B2012</strain>
    </source>
</reference>
<dbReference type="InterPro" id="IPR035906">
    <property type="entry name" value="MetI-like_sf"/>
</dbReference>
<keyword evidence="4 7" id="KW-0812">Transmembrane</keyword>
<dbReference type="AlphaFoldDB" id="A0A934MG34"/>
<dbReference type="PROSITE" id="PS50928">
    <property type="entry name" value="ABC_TM1"/>
    <property type="match status" value="1"/>
</dbReference>